<dbReference type="Pfam" id="PF00690">
    <property type="entry name" value="Cation_ATPase_N"/>
    <property type="match status" value="1"/>
</dbReference>
<dbReference type="InterPro" id="IPR023298">
    <property type="entry name" value="ATPase_P-typ_TM_dom_sf"/>
</dbReference>
<keyword evidence="1" id="KW-0812">Transmembrane</keyword>
<sequence>MEIELSERLGLSTKDAEERLKKYGYNKIKEDRKFKDIKLLINQFKSPYILLLFFTALLSAILGEKIDAFIIISIILLGGLLDFW</sequence>
<protein>
    <recommendedName>
        <fullName evidence="2">Cation-transporting P-type ATPase N-terminal domain-containing protein</fullName>
    </recommendedName>
</protein>
<organism evidence="3">
    <name type="scientific">Thermodesulfobacterium geofontis</name>
    <dbReference type="NCBI Taxonomy" id="1295609"/>
    <lineage>
        <taxon>Bacteria</taxon>
        <taxon>Pseudomonadati</taxon>
        <taxon>Thermodesulfobacteriota</taxon>
        <taxon>Thermodesulfobacteria</taxon>
        <taxon>Thermodesulfobacteriales</taxon>
        <taxon>Thermodesulfobacteriaceae</taxon>
        <taxon>Thermodesulfobacterium</taxon>
    </lineage>
</organism>
<feature type="domain" description="Cation-transporting P-type ATPase N-terminal" evidence="2">
    <location>
        <begin position="1"/>
        <end position="64"/>
    </location>
</feature>
<dbReference type="InterPro" id="IPR004014">
    <property type="entry name" value="ATPase_P-typ_cation-transptr_N"/>
</dbReference>
<dbReference type="SUPFAM" id="SSF81665">
    <property type="entry name" value="Calcium ATPase, transmembrane domain M"/>
    <property type="match status" value="1"/>
</dbReference>
<dbReference type="Gene3D" id="2.70.150.10">
    <property type="entry name" value="Calcium-transporting ATPase, cytoplasmic transduction domain A"/>
    <property type="match status" value="1"/>
</dbReference>
<reference evidence="3" key="1">
    <citation type="journal article" date="2020" name="mSystems">
        <title>Genome- and Community-Level Interaction Insights into Carbon Utilization and Element Cycling Functions of Hydrothermarchaeota in Hydrothermal Sediment.</title>
        <authorList>
            <person name="Zhou Z."/>
            <person name="Liu Y."/>
            <person name="Xu W."/>
            <person name="Pan J."/>
            <person name="Luo Z.H."/>
            <person name="Li M."/>
        </authorList>
    </citation>
    <scope>NUCLEOTIDE SEQUENCE [LARGE SCALE GENOMIC DNA]</scope>
    <source>
        <strain evidence="3">SpSt-6</strain>
    </source>
</reference>
<dbReference type="SMART" id="SM00831">
    <property type="entry name" value="Cation_ATPase_N"/>
    <property type="match status" value="1"/>
</dbReference>
<dbReference type="EMBL" id="DSZN01000114">
    <property type="protein sequence ID" value="HGQ86194.1"/>
    <property type="molecule type" value="Genomic_DNA"/>
</dbReference>
<evidence type="ECO:0000259" key="2">
    <source>
        <dbReference type="SMART" id="SM00831"/>
    </source>
</evidence>
<name>A0A7C4JSS1_9BACT</name>
<gene>
    <name evidence="3" type="ORF">ENT66_07915</name>
</gene>
<accession>A0A7C4JSS1</accession>
<keyword evidence="1" id="KW-1133">Transmembrane helix</keyword>
<keyword evidence="1" id="KW-0472">Membrane</keyword>
<evidence type="ECO:0000313" key="3">
    <source>
        <dbReference type="EMBL" id="HGQ86194.1"/>
    </source>
</evidence>
<dbReference type="AlphaFoldDB" id="A0A7C4JSS1"/>
<dbReference type="Gene3D" id="1.20.1110.10">
    <property type="entry name" value="Calcium-transporting ATPase, transmembrane domain"/>
    <property type="match status" value="1"/>
</dbReference>
<evidence type="ECO:0000256" key="1">
    <source>
        <dbReference type="SAM" id="Phobius"/>
    </source>
</evidence>
<comment type="caution">
    <text evidence="3">The sequence shown here is derived from an EMBL/GenBank/DDBJ whole genome shotgun (WGS) entry which is preliminary data.</text>
</comment>
<proteinExistence type="predicted"/>
<feature type="transmembrane region" description="Helical" evidence="1">
    <location>
        <begin position="48"/>
        <end position="81"/>
    </location>
</feature>